<dbReference type="PANTHER" id="PTHR36511:SF4">
    <property type="entry name" value="ANTITOXIN MQSA"/>
    <property type="match status" value="1"/>
</dbReference>
<sequence length="100" mass="11032">MIMETAFDKIRIGLEQAIGHASGKDVSGVVLHHIAAPDVKAIRQMTGLTQMEFAARCRISLYTLRHWERGDRKPHGPAVALLNLVAQDPVFVMSSLVNAR</sequence>
<evidence type="ECO:0000259" key="4">
    <source>
        <dbReference type="PROSITE" id="PS50943"/>
    </source>
</evidence>
<feature type="domain" description="HTH cro/C1-type" evidence="4">
    <location>
        <begin position="39"/>
        <end position="74"/>
    </location>
</feature>
<keyword evidence="1" id="KW-0805">Transcription regulation</keyword>
<dbReference type="Pfam" id="PF01381">
    <property type="entry name" value="HTH_3"/>
    <property type="match status" value="1"/>
</dbReference>
<evidence type="ECO:0000256" key="2">
    <source>
        <dbReference type="ARBA" id="ARBA00023125"/>
    </source>
</evidence>
<dbReference type="GO" id="GO:0003677">
    <property type="term" value="F:DNA binding"/>
    <property type="evidence" value="ECO:0007669"/>
    <property type="project" value="UniProtKB-KW"/>
</dbReference>
<reference evidence="5" key="1">
    <citation type="submission" date="2013-08" db="EMBL/GenBank/DDBJ databases">
        <authorList>
            <person name="Mendez C."/>
            <person name="Richter M."/>
            <person name="Ferrer M."/>
            <person name="Sanchez J."/>
        </authorList>
    </citation>
    <scope>NUCLEOTIDE SEQUENCE</scope>
</reference>
<gene>
    <name evidence="5" type="ORF">B1A_04112</name>
</gene>
<keyword evidence="2" id="KW-0238">DNA-binding</keyword>
<dbReference type="SMART" id="SM00530">
    <property type="entry name" value="HTH_XRE"/>
    <property type="match status" value="1"/>
</dbReference>
<dbReference type="SUPFAM" id="SSF47413">
    <property type="entry name" value="lambda repressor-like DNA-binding domains"/>
    <property type="match status" value="1"/>
</dbReference>
<dbReference type="EMBL" id="AUZX01002994">
    <property type="protein sequence ID" value="EQD75148.1"/>
    <property type="molecule type" value="Genomic_DNA"/>
</dbReference>
<evidence type="ECO:0000256" key="3">
    <source>
        <dbReference type="ARBA" id="ARBA00023163"/>
    </source>
</evidence>
<dbReference type="InterPro" id="IPR010982">
    <property type="entry name" value="Lambda_DNA-bd_dom_sf"/>
</dbReference>
<reference evidence="5" key="2">
    <citation type="journal article" date="2014" name="ISME J.">
        <title>Microbial stratification in low pH oxic and suboxic macroscopic growths along an acid mine drainage.</title>
        <authorList>
            <person name="Mendez-Garcia C."/>
            <person name="Mesa V."/>
            <person name="Sprenger R.R."/>
            <person name="Richter M."/>
            <person name="Diez M.S."/>
            <person name="Solano J."/>
            <person name="Bargiela R."/>
            <person name="Golyshina O.V."/>
            <person name="Manteca A."/>
            <person name="Ramos J.L."/>
            <person name="Gallego J.R."/>
            <person name="Llorente I."/>
            <person name="Martins Dos Santos V.A."/>
            <person name="Jensen O.N."/>
            <person name="Pelaez A.I."/>
            <person name="Sanchez J."/>
            <person name="Ferrer M."/>
        </authorList>
    </citation>
    <scope>NUCLEOTIDE SEQUENCE</scope>
</reference>
<keyword evidence="3" id="KW-0804">Transcription</keyword>
<dbReference type="InterPro" id="IPR052359">
    <property type="entry name" value="HTH-type_reg/antitoxin"/>
</dbReference>
<dbReference type="PANTHER" id="PTHR36511">
    <property type="entry name" value="MERR FAMILY BACTERIAL REGULATORY PROTEIN"/>
    <property type="match status" value="1"/>
</dbReference>
<dbReference type="PROSITE" id="PS50943">
    <property type="entry name" value="HTH_CROC1"/>
    <property type="match status" value="1"/>
</dbReference>
<evidence type="ECO:0000256" key="1">
    <source>
        <dbReference type="ARBA" id="ARBA00023015"/>
    </source>
</evidence>
<dbReference type="CDD" id="cd00093">
    <property type="entry name" value="HTH_XRE"/>
    <property type="match status" value="1"/>
</dbReference>
<organism evidence="5">
    <name type="scientific">mine drainage metagenome</name>
    <dbReference type="NCBI Taxonomy" id="410659"/>
    <lineage>
        <taxon>unclassified sequences</taxon>
        <taxon>metagenomes</taxon>
        <taxon>ecological metagenomes</taxon>
    </lineage>
</organism>
<name>T1C2Q7_9ZZZZ</name>
<dbReference type="InterPro" id="IPR001387">
    <property type="entry name" value="Cro/C1-type_HTH"/>
</dbReference>
<protein>
    <submittedName>
        <fullName evidence="5">XRE family transcriptional regulator</fullName>
    </submittedName>
</protein>
<proteinExistence type="predicted"/>
<accession>T1C2Q7</accession>
<dbReference type="AlphaFoldDB" id="T1C2Q7"/>
<evidence type="ECO:0000313" key="5">
    <source>
        <dbReference type="EMBL" id="EQD75148.1"/>
    </source>
</evidence>
<comment type="caution">
    <text evidence="5">The sequence shown here is derived from an EMBL/GenBank/DDBJ whole genome shotgun (WGS) entry which is preliminary data.</text>
</comment>
<dbReference type="Gene3D" id="1.10.260.40">
    <property type="entry name" value="lambda repressor-like DNA-binding domains"/>
    <property type="match status" value="1"/>
</dbReference>